<dbReference type="EMBL" id="SRMA01025430">
    <property type="protein sequence ID" value="TRY94708.1"/>
    <property type="molecule type" value="Genomic_DNA"/>
</dbReference>
<feature type="region of interest" description="Disordered" evidence="8">
    <location>
        <begin position="101"/>
        <end position="170"/>
    </location>
</feature>
<feature type="domain" description="Ig-like" evidence="10">
    <location>
        <begin position="395"/>
        <end position="497"/>
    </location>
</feature>
<evidence type="ECO:0000256" key="3">
    <source>
        <dbReference type="ARBA" id="ARBA00022737"/>
    </source>
</evidence>
<dbReference type="InterPro" id="IPR036179">
    <property type="entry name" value="Ig-like_dom_sf"/>
</dbReference>
<evidence type="ECO:0000259" key="10">
    <source>
        <dbReference type="PROSITE" id="PS50835"/>
    </source>
</evidence>
<feature type="compositionally biased region" description="Polar residues" evidence="8">
    <location>
        <begin position="143"/>
        <end position="153"/>
    </location>
</feature>
<comment type="subcellular location">
    <subcellularLocation>
        <location evidence="1">Nucleus</location>
    </subcellularLocation>
</comment>
<dbReference type="InterPro" id="IPR003598">
    <property type="entry name" value="Ig_sub2"/>
</dbReference>
<feature type="non-terminal residue" evidence="11">
    <location>
        <position position="1"/>
    </location>
</feature>
<feature type="compositionally biased region" description="Polar residues" evidence="8">
    <location>
        <begin position="737"/>
        <end position="756"/>
    </location>
</feature>
<evidence type="ECO:0000259" key="9">
    <source>
        <dbReference type="PROSITE" id="PS50157"/>
    </source>
</evidence>
<keyword evidence="6" id="KW-0539">Nucleus</keyword>
<dbReference type="PROSITE" id="PS50835">
    <property type="entry name" value="IG_LIKE"/>
    <property type="match status" value="2"/>
</dbReference>
<dbReference type="STRING" id="623744.A0A553QY66"/>
<evidence type="ECO:0000256" key="2">
    <source>
        <dbReference type="ARBA" id="ARBA00022723"/>
    </source>
</evidence>
<dbReference type="GO" id="GO:0005634">
    <property type="term" value="C:nucleus"/>
    <property type="evidence" value="ECO:0007669"/>
    <property type="project" value="UniProtKB-SubCell"/>
</dbReference>
<evidence type="ECO:0008006" key="13">
    <source>
        <dbReference type="Google" id="ProtNLM"/>
    </source>
</evidence>
<feature type="domain" description="C2H2-type" evidence="9">
    <location>
        <begin position="256"/>
        <end position="284"/>
    </location>
</feature>
<accession>A0A553QY66</accession>
<dbReference type="PROSITE" id="PS50157">
    <property type="entry name" value="ZINC_FINGER_C2H2_2"/>
    <property type="match status" value="3"/>
</dbReference>
<evidence type="ECO:0000256" key="8">
    <source>
        <dbReference type="SAM" id="MobiDB-lite"/>
    </source>
</evidence>
<comment type="caution">
    <text evidence="11">The sequence shown here is derived from an EMBL/GenBank/DDBJ whole genome shotgun (WGS) entry which is preliminary data.</text>
</comment>
<dbReference type="Proteomes" id="UP000316079">
    <property type="component" value="Unassembled WGS sequence"/>
</dbReference>
<reference evidence="11 12" key="1">
    <citation type="journal article" date="2019" name="Sci. Data">
        <title>Hybrid genome assembly and annotation of Danionella translucida.</title>
        <authorList>
            <person name="Kadobianskyi M."/>
            <person name="Schulze L."/>
            <person name="Schuelke M."/>
            <person name="Judkewitz B."/>
        </authorList>
    </citation>
    <scope>NUCLEOTIDE SEQUENCE [LARGE SCALE GENOMIC DNA]</scope>
    <source>
        <strain evidence="11 12">Bolton</strain>
    </source>
</reference>
<feature type="domain" description="C2H2-type" evidence="9">
    <location>
        <begin position="225"/>
        <end position="252"/>
    </location>
</feature>
<dbReference type="PROSITE" id="PS00028">
    <property type="entry name" value="ZINC_FINGER_C2H2_1"/>
    <property type="match status" value="3"/>
</dbReference>
<feature type="region of interest" description="Disordered" evidence="8">
    <location>
        <begin position="737"/>
        <end position="794"/>
    </location>
</feature>
<evidence type="ECO:0000256" key="1">
    <source>
        <dbReference type="ARBA" id="ARBA00004123"/>
    </source>
</evidence>
<feature type="region of interest" description="Disordered" evidence="8">
    <location>
        <begin position="342"/>
        <end position="371"/>
    </location>
</feature>
<dbReference type="AlphaFoldDB" id="A0A553QY66"/>
<dbReference type="PANTHER" id="PTHR24394:SF44">
    <property type="entry name" value="ZINC FINGER PROTEIN 271-LIKE"/>
    <property type="match status" value="1"/>
</dbReference>
<keyword evidence="2" id="KW-0479">Metal-binding</keyword>
<sequence length="794" mass="87968">AGPCSWLEMHSFIGDLMAASGHPQAQQSSSEARGPAWPKNSHPSPSASSRQSPEKSDVQIAPDSDDRESRQSENHGAFSCPVVQHHICTCPGCPLSSFPSSSSDQWQIPRASTSSSPQPTPLQLTKKLSSAPKSQGLGLSLAEENSGTSTQPQLEEKGTSTHIPNVNPGSPGVSPSQSLTCLCCQAFQTCSQLLQQQKGSDPHVAHHHYHHHHHCPLTSCTHSSFPCLSCQRSFPTCSQLLRHQQGHAQQNGLHQLPCMHCSASFPRPSQLLQHQRTQHASKAGGFLPSLAVHTTPPASDLQRNQVSGLNLINFGNVEERSLPSGGNTTALPYACEDCGQRFPDAPSRNKHQTLQHYSSEERDKEESDSEKMSFTSTRSYVLATVLAFSFLQGSTALLEVRGPSEPILEGQDVSLECVDTESQLNMSTVHFERFSKYTRNWYRLEMDQELFYRRCFLYDVDVRREEGRLRVFIASIQWSSEGPYRCVTESSVTADNSSEPFTLPIHYMREVAVHRAGLGYLKRYFNSVQDLRVRLGEDVELECSTSASEEPGYFWAKEGHTLPSECYPRHSWMKADSWEPAKPDWGRKAPALSVHSAAEETGRACIQSICSNTRPAQGLAHCSSSSLSSIWAEMSSAGRRQKQQQQQQQRCGNCIKGEDRLLASNKLKLGKVRSEDSGRYTCSAQSPTVLSLMKKRTISITVLPEDAAWYESTNGRIGLTMSCAMFVLLAMTIPRRNPSTDPAQSPWSPAPLTNSRWCRERDTEGRLERKQQKTRERRLEGGGHSEETGGNESL</sequence>
<feature type="domain" description="Ig-like" evidence="10">
    <location>
        <begin position="500"/>
        <end position="699"/>
    </location>
</feature>
<feature type="compositionally biased region" description="Basic and acidic residues" evidence="8">
    <location>
        <begin position="358"/>
        <end position="371"/>
    </location>
</feature>
<keyword evidence="5" id="KW-0862">Zinc</keyword>
<organism evidence="11 12">
    <name type="scientific">Danionella cerebrum</name>
    <dbReference type="NCBI Taxonomy" id="2873325"/>
    <lineage>
        <taxon>Eukaryota</taxon>
        <taxon>Metazoa</taxon>
        <taxon>Chordata</taxon>
        <taxon>Craniata</taxon>
        <taxon>Vertebrata</taxon>
        <taxon>Euteleostomi</taxon>
        <taxon>Actinopterygii</taxon>
        <taxon>Neopterygii</taxon>
        <taxon>Teleostei</taxon>
        <taxon>Ostariophysi</taxon>
        <taxon>Cypriniformes</taxon>
        <taxon>Danionidae</taxon>
        <taxon>Danioninae</taxon>
        <taxon>Danionella</taxon>
    </lineage>
</organism>
<feature type="compositionally biased region" description="Low complexity" evidence="8">
    <location>
        <begin position="112"/>
        <end position="125"/>
    </location>
</feature>
<gene>
    <name evidence="11" type="ORF">DNTS_021602</name>
</gene>
<dbReference type="SMART" id="SM00355">
    <property type="entry name" value="ZnF_C2H2"/>
    <property type="match status" value="3"/>
</dbReference>
<protein>
    <recommendedName>
        <fullName evidence="13">Ig-like domain-containing protein</fullName>
    </recommendedName>
</protein>
<keyword evidence="12" id="KW-1185">Reference proteome</keyword>
<proteinExistence type="predicted"/>
<dbReference type="Pfam" id="PF00096">
    <property type="entry name" value="zf-C2H2"/>
    <property type="match status" value="2"/>
</dbReference>
<dbReference type="GO" id="GO:0008270">
    <property type="term" value="F:zinc ion binding"/>
    <property type="evidence" value="ECO:0007669"/>
    <property type="project" value="UniProtKB-KW"/>
</dbReference>
<dbReference type="Gene3D" id="2.60.40.10">
    <property type="entry name" value="Immunoglobulins"/>
    <property type="match status" value="1"/>
</dbReference>
<keyword evidence="3" id="KW-0677">Repeat</keyword>
<dbReference type="InterPro" id="IPR013783">
    <property type="entry name" value="Ig-like_fold"/>
</dbReference>
<dbReference type="InterPro" id="IPR013087">
    <property type="entry name" value="Znf_C2H2_type"/>
</dbReference>
<dbReference type="SUPFAM" id="SSF57667">
    <property type="entry name" value="beta-beta-alpha zinc fingers"/>
    <property type="match status" value="1"/>
</dbReference>
<evidence type="ECO:0000256" key="5">
    <source>
        <dbReference type="ARBA" id="ARBA00022833"/>
    </source>
</evidence>
<dbReference type="SMART" id="SM00409">
    <property type="entry name" value="IG"/>
    <property type="match status" value="2"/>
</dbReference>
<feature type="compositionally biased region" description="Low complexity" evidence="8">
    <location>
        <begin position="41"/>
        <end position="51"/>
    </location>
</feature>
<dbReference type="OrthoDB" id="10012075at2759"/>
<evidence type="ECO:0000313" key="11">
    <source>
        <dbReference type="EMBL" id="TRY94708.1"/>
    </source>
</evidence>
<evidence type="ECO:0000256" key="6">
    <source>
        <dbReference type="ARBA" id="ARBA00023242"/>
    </source>
</evidence>
<dbReference type="SUPFAM" id="SSF48726">
    <property type="entry name" value="Immunoglobulin"/>
    <property type="match status" value="2"/>
</dbReference>
<evidence type="ECO:0000256" key="4">
    <source>
        <dbReference type="ARBA" id="ARBA00022771"/>
    </source>
</evidence>
<dbReference type="InterPro" id="IPR007110">
    <property type="entry name" value="Ig-like_dom"/>
</dbReference>
<evidence type="ECO:0000313" key="12">
    <source>
        <dbReference type="Proteomes" id="UP000316079"/>
    </source>
</evidence>
<evidence type="ECO:0000256" key="7">
    <source>
        <dbReference type="PROSITE-ProRule" id="PRU00042"/>
    </source>
</evidence>
<feature type="compositionally biased region" description="Polar residues" evidence="8">
    <location>
        <begin position="160"/>
        <end position="170"/>
    </location>
</feature>
<dbReference type="GO" id="GO:0000981">
    <property type="term" value="F:DNA-binding transcription factor activity, RNA polymerase II-specific"/>
    <property type="evidence" value="ECO:0007669"/>
    <property type="project" value="TreeGrafter"/>
</dbReference>
<dbReference type="InterPro" id="IPR036236">
    <property type="entry name" value="Znf_C2H2_sf"/>
</dbReference>
<name>A0A553QY66_9TELE</name>
<dbReference type="SMART" id="SM00408">
    <property type="entry name" value="IGc2"/>
    <property type="match status" value="2"/>
</dbReference>
<dbReference type="InterPro" id="IPR003599">
    <property type="entry name" value="Ig_sub"/>
</dbReference>
<dbReference type="PANTHER" id="PTHR24394">
    <property type="entry name" value="ZINC FINGER PROTEIN"/>
    <property type="match status" value="1"/>
</dbReference>
<dbReference type="Gene3D" id="3.30.160.60">
    <property type="entry name" value="Classic Zinc Finger"/>
    <property type="match status" value="1"/>
</dbReference>
<feature type="region of interest" description="Disordered" evidence="8">
    <location>
        <begin position="17"/>
        <end position="74"/>
    </location>
</feature>
<keyword evidence="4 7" id="KW-0863">Zinc-finger</keyword>
<feature type="domain" description="C2H2-type" evidence="9">
    <location>
        <begin position="333"/>
        <end position="361"/>
    </location>
</feature>
<feature type="compositionally biased region" description="Basic and acidic residues" evidence="8">
    <location>
        <begin position="757"/>
        <end position="787"/>
    </location>
</feature>